<dbReference type="EMBL" id="RBSX01000315">
    <property type="protein sequence ID" value="RMS83125.1"/>
    <property type="molecule type" value="Genomic_DNA"/>
</dbReference>
<comment type="caution">
    <text evidence="1">The sequence shown here is derived from an EMBL/GenBank/DDBJ whole genome shotgun (WGS) entry which is preliminary data.</text>
</comment>
<proteinExistence type="predicted"/>
<organism evidence="1 2">
    <name type="scientific">Pseudomonas savastanoi</name>
    <name type="common">Pseudomonas syringae pv. savastanoi</name>
    <dbReference type="NCBI Taxonomy" id="29438"/>
    <lineage>
        <taxon>Bacteria</taxon>
        <taxon>Pseudomonadati</taxon>
        <taxon>Pseudomonadota</taxon>
        <taxon>Gammaproteobacteria</taxon>
        <taxon>Pseudomonadales</taxon>
        <taxon>Pseudomonadaceae</taxon>
        <taxon>Pseudomonas</taxon>
    </lineage>
</organism>
<dbReference type="Proteomes" id="UP000270430">
    <property type="component" value="Unassembled WGS sequence"/>
</dbReference>
<evidence type="ECO:0000313" key="2">
    <source>
        <dbReference type="Proteomes" id="UP000270430"/>
    </source>
</evidence>
<evidence type="ECO:0000313" key="1">
    <source>
        <dbReference type="EMBL" id="RMS83125.1"/>
    </source>
</evidence>
<reference evidence="1 2" key="1">
    <citation type="submission" date="2018-08" db="EMBL/GenBank/DDBJ databases">
        <title>Recombination of ecologically and evolutionarily significant loci maintains genetic cohesion in the Pseudomonas syringae species complex.</title>
        <authorList>
            <person name="Dillon M."/>
            <person name="Thakur S."/>
            <person name="Almeida R.N.D."/>
            <person name="Weir B.S."/>
            <person name="Guttman D.S."/>
        </authorList>
    </citation>
    <scope>NUCLEOTIDE SEQUENCE [LARGE SCALE GENOMIC DNA]</scope>
    <source>
        <strain evidence="1 2">ICMP 9420</strain>
    </source>
</reference>
<accession>A0A3M5G9A2</accession>
<dbReference type="AlphaFoldDB" id="A0A3M5G9A2"/>
<sequence>MYCREDLRKLKRITLLWDYIREVTELNKGFLLGEKAELRFSR</sequence>
<gene>
    <name evidence="1" type="ORF">ALP58_05499</name>
</gene>
<protein>
    <submittedName>
        <fullName evidence="1">Fused ISPsy20 transposase IstB/transcriptional regulator LysR protein</fullName>
    </submittedName>
</protein>
<name>A0A3M5G9A2_PSESS</name>